<dbReference type="PANTHER" id="PTHR43124">
    <property type="entry name" value="PURINE EFFLUX PUMP PBUE"/>
    <property type="match status" value="1"/>
</dbReference>
<sequence>MSTVFPGQDVLVRLALTVTSLAIAISAPLSGLLADRFGRRPLLAGGLALYAVAGTSGYFVSDLAVLLVTRALLGIAVGAVMTAVSAMITDWFDGPRRASFLGLQQAFASLGGVLFLPLAGVLATVDWRLPFWLYACSALLLPFALWALDEPPRVDRPVSGSGRSRHVLRINGIYVLALVATLAFYMAPTQLPFLTAEFGLGPAVTGVVVAASTFTGVVGALAFPVLKRKLTATAITTASVALLGLGWLVIGTAADVVLVGAGLLIGGAGVGLVVPNVNLRLADLATAERRGRVLSGLVTGIFLGQFLSPLAAQPLVQTIGIADAFTYSGVAMAAGAALAALVLPHRNERKAR</sequence>
<keyword evidence="2" id="KW-1003">Cell membrane</keyword>
<dbReference type="EMBL" id="JAAATY010000005">
    <property type="protein sequence ID" value="NRN65185.1"/>
    <property type="molecule type" value="Genomic_DNA"/>
</dbReference>
<evidence type="ECO:0000259" key="7">
    <source>
        <dbReference type="PROSITE" id="PS50850"/>
    </source>
</evidence>
<protein>
    <submittedName>
        <fullName evidence="8">Tetracycline resistance protein, class C</fullName>
    </submittedName>
</protein>
<dbReference type="PROSITE" id="PS50850">
    <property type="entry name" value="MFS"/>
    <property type="match status" value="1"/>
</dbReference>
<organism evidence="8 9">
    <name type="scientific">Kibdelosporangium persicum</name>
    <dbReference type="NCBI Taxonomy" id="2698649"/>
    <lineage>
        <taxon>Bacteria</taxon>
        <taxon>Bacillati</taxon>
        <taxon>Actinomycetota</taxon>
        <taxon>Actinomycetes</taxon>
        <taxon>Pseudonocardiales</taxon>
        <taxon>Pseudonocardiaceae</taxon>
        <taxon>Kibdelosporangium</taxon>
    </lineage>
</organism>
<dbReference type="PROSITE" id="PS00216">
    <property type="entry name" value="SUGAR_TRANSPORT_1"/>
    <property type="match status" value="1"/>
</dbReference>
<dbReference type="InterPro" id="IPR011701">
    <property type="entry name" value="MFS"/>
</dbReference>
<feature type="transmembrane region" description="Helical" evidence="6">
    <location>
        <begin position="131"/>
        <end position="148"/>
    </location>
</feature>
<keyword evidence="5 6" id="KW-0472">Membrane</keyword>
<feature type="domain" description="Major facilitator superfamily (MFS) profile" evidence="7">
    <location>
        <begin position="1"/>
        <end position="347"/>
    </location>
</feature>
<proteinExistence type="predicted"/>
<keyword evidence="4 6" id="KW-1133">Transmembrane helix</keyword>
<comment type="caution">
    <text evidence="8">The sequence shown here is derived from an EMBL/GenBank/DDBJ whole genome shotgun (WGS) entry which is preliminary data.</text>
</comment>
<evidence type="ECO:0000256" key="1">
    <source>
        <dbReference type="ARBA" id="ARBA00004651"/>
    </source>
</evidence>
<reference evidence="8 9" key="1">
    <citation type="submission" date="2020-01" db="EMBL/GenBank/DDBJ databases">
        <title>Kibdelosporangium persica a novel Actinomycetes from a hot desert in Iran.</title>
        <authorList>
            <person name="Safaei N."/>
            <person name="Zaburannyi N."/>
            <person name="Mueller R."/>
            <person name="Wink J."/>
        </authorList>
    </citation>
    <scope>NUCLEOTIDE SEQUENCE [LARGE SCALE GENOMIC DNA]</scope>
    <source>
        <strain evidence="8 9">4NS15</strain>
    </source>
</reference>
<evidence type="ECO:0000256" key="6">
    <source>
        <dbReference type="SAM" id="Phobius"/>
    </source>
</evidence>
<dbReference type="CDD" id="cd17473">
    <property type="entry name" value="MFS_arabinose_efflux_permease_like"/>
    <property type="match status" value="1"/>
</dbReference>
<dbReference type="Gene3D" id="1.20.1250.20">
    <property type="entry name" value="MFS general substrate transporter like domains"/>
    <property type="match status" value="1"/>
</dbReference>
<evidence type="ECO:0000313" key="8">
    <source>
        <dbReference type="EMBL" id="NRN65185.1"/>
    </source>
</evidence>
<feature type="transmembrane region" description="Helical" evidence="6">
    <location>
        <begin position="291"/>
        <end position="312"/>
    </location>
</feature>
<feature type="transmembrane region" description="Helical" evidence="6">
    <location>
        <begin position="199"/>
        <end position="223"/>
    </location>
</feature>
<dbReference type="PANTHER" id="PTHR43124:SF3">
    <property type="entry name" value="CHLORAMPHENICOL EFFLUX PUMP RV0191"/>
    <property type="match status" value="1"/>
</dbReference>
<evidence type="ECO:0000256" key="2">
    <source>
        <dbReference type="ARBA" id="ARBA00022475"/>
    </source>
</evidence>
<feature type="transmembrane region" description="Helical" evidence="6">
    <location>
        <begin position="100"/>
        <end position="125"/>
    </location>
</feature>
<feature type="transmembrane region" description="Helical" evidence="6">
    <location>
        <begin position="12"/>
        <end position="34"/>
    </location>
</feature>
<dbReference type="InterPro" id="IPR020846">
    <property type="entry name" value="MFS_dom"/>
</dbReference>
<feature type="transmembrane region" description="Helical" evidence="6">
    <location>
        <begin position="230"/>
        <end position="250"/>
    </location>
</feature>
<keyword evidence="3 6" id="KW-0812">Transmembrane</keyword>
<evidence type="ECO:0000313" key="9">
    <source>
        <dbReference type="Proteomes" id="UP000763557"/>
    </source>
</evidence>
<dbReference type="RefSeq" id="WP_246365508.1">
    <property type="nucleotide sequence ID" value="NZ_CBCSGW010000013.1"/>
</dbReference>
<feature type="transmembrane region" description="Helical" evidence="6">
    <location>
        <begin position="324"/>
        <end position="343"/>
    </location>
</feature>
<dbReference type="InterPro" id="IPR050189">
    <property type="entry name" value="MFS_Efflux_Transporters"/>
</dbReference>
<feature type="transmembrane region" description="Helical" evidence="6">
    <location>
        <begin position="256"/>
        <end position="279"/>
    </location>
</feature>
<dbReference type="Proteomes" id="UP000763557">
    <property type="component" value="Unassembled WGS sequence"/>
</dbReference>
<gene>
    <name evidence="8" type="ORF">GC106_23950</name>
</gene>
<evidence type="ECO:0000256" key="4">
    <source>
        <dbReference type="ARBA" id="ARBA00022989"/>
    </source>
</evidence>
<feature type="transmembrane region" description="Helical" evidence="6">
    <location>
        <begin position="67"/>
        <end position="88"/>
    </location>
</feature>
<dbReference type="InterPro" id="IPR036259">
    <property type="entry name" value="MFS_trans_sf"/>
</dbReference>
<comment type="subcellular location">
    <subcellularLocation>
        <location evidence="1">Cell membrane</location>
        <topology evidence="1">Multi-pass membrane protein</topology>
    </subcellularLocation>
</comment>
<feature type="transmembrane region" description="Helical" evidence="6">
    <location>
        <begin position="41"/>
        <end position="61"/>
    </location>
</feature>
<keyword evidence="9" id="KW-1185">Reference proteome</keyword>
<name>A0ABX2F1K7_9PSEU</name>
<dbReference type="InterPro" id="IPR005829">
    <property type="entry name" value="Sugar_transporter_CS"/>
</dbReference>
<feature type="transmembrane region" description="Helical" evidence="6">
    <location>
        <begin position="168"/>
        <end position="187"/>
    </location>
</feature>
<evidence type="ECO:0000256" key="3">
    <source>
        <dbReference type="ARBA" id="ARBA00022692"/>
    </source>
</evidence>
<dbReference type="SUPFAM" id="SSF103473">
    <property type="entry name" value="MFS general substrate transporter"/>
    <property type="match status" value="1"/>
</dbReference>
<dbReference type="Pfam" id="PF07690">
    <property type="entry name" value="MFS_1"/>
    <property type="match status" value="1"/>
</dbReference>
<accession>A0ABX2F1K7</accession>
<evidence type="ECO:0000256" key="5">
    <source>
        <dbReference type="ARBA" id="ARBA00023136"/>
    </source>
</evidence>